<evidence type="ECO:0000313" key="1">
    <source>
        <dbReference type="EMBL" id="KAJ4722126.1"/>
    </source>
</evidence>
<evidence type="ECO:0000313" key="2">
    <source>
        <dbReference type="Proteomes" id="UP001164539"/>
    </source>
</evidence>
<organism evidence="1 2">
    <name type="scientific">Melia azedarach</name>
    <name type="common">Chinaberry tree</name>
    <dbReference type="NCBI Taxonomy" id="155640"/>
    <lineage>
        <taxon>Eukaryota</taxon>
        <taxon>Viridiplantae</taxon>
        <taxon>Streptophyta</taxon>
        <taxon>Embryophyta</taxon>
        <taxon>Tracheophyta</taxon>
        <taxon>Spermatophyta</taxon>
        <taxon>Magnoliopsida</taxon>
        <taxon>eudicotyledons</taxon>
        <taxon>Gunneridae</taxon>
        <taxon>Pentapetalae</taxon>
        <taxon>rosids</taxon>
        <taxon>malvids</taxon>
        <taxon>Sapindales</taxon>
        <taxon>Meliaceae</taxon>
        <taxon>Melia</taxon>
    </lineage>
</organism>
<gene>
    <name evidence="1" type="ORF">OWV82_005680</name>
</gene>
<name>A0ACC1YF41_MELAZ</name>
<accession>A0ACC1YF41</accession>
<sequence>MAPEAHQVDKLVKIGLEGFALLDEFYGRNKKSAGARVPTTTNVHDHYQHDHQHYNNKNNNRQKYVYRGPQVMIVREPTVIDSNQAAQIYGGISIVDHNKLVKIGLEGFALVDEFYGRNKKPGESRVPTTTTTTTKANYHYHHDLQYYNYNNQRQCVYGGSQVMIVREPVIDSNQTALIYGGISIVDYSIGKPIRRVY</sequence>
<dbReference type="Proteomes" id="UP001164539">
    <property type="component" value="Chromosome 3"/>
</dbReference>
<dbReference type="EMBL" id="CM051396">
    <property type="protein sequence ID" value="KAJ4722126.1"/>
    <property type="molecule type" value="Genomic_DNA"/>
</dbReference>
<comment type="caution">
    <text evidence="1">The sequence shown here is derived from an EMBL/GenBank/DDBJ whole genome shotgun (WGS) entry which is preliminary data.</text>
</comment>
<keyword evidence="2" id="KW-1185">Reference proteome</keyword>
<proteinExistence type="predicted"/>
<reference evidence="1 2" key="1">
    <citation type="journal article" date="2023" name="Science">
        <title>Complex scaffold remodeling in plant triterpene biosynthesis.</title>
        <authorList>
            <person name="De La Pena R."/>
            <person name="Hodgson H."/>
            <person name="Liu J.C."/>
            <person name="Stephenson M.J."/>
            <person name="Martin A.C."/>
            <person name="Owen C."/>
            <person name="Harkess A."/>
            <person name="Leebens-Mack J."/>
            <person name="Jimenez L.E."/>
            <person name="Osbourn A."/>
            <person name="Sattely E.S."/>
        </authorList>
    </citation>
    <scope>NUCLEOTIDE SEQUENCE [LARGE SCALE GENOMIC DNA]</scope>
    <source>
        <strain evidence="2">cv. JPN11</strain>
        <tissue evidence="1">Leaf</tissue>
    </source>
</reference>
<protein>
    <submittedName>
        <fullName evidence="1">Uncharacterized protein</fullName>
    </submittedName>
</protein>